<reference evidence="4" key="1">
    <citation type="submission" date="2022-11" db="UniProtKB">
        <authorList>
            <consortium name="WormBaseParasite"/>
        </authorList>
    </citation>
    <scope>IDENTIFICATION</scope>
</reference>
<sequence>MNNVNFLETYSALKKRCFISIFYDLSFSITSLIGFLVYHLNVLNVDSTNFGFIILSLLLRLATPVLLYSSLFRNNLLFAKLYFLCLSFSALCFACLSVSSTITLTTLFDDKQSMYVRHVRGTALPFLSVIIPGGGRGFHTPQRGGRGGGGGGGFNRSGGPGSAPGRFNRGGGAYIKLR</sequence>
<keyword evidence="2" id="KW-0472">Membrane</keyword>
<dbReference type="Proteomes" id="UP000887565">
    <property type="component" value="Unplaced"/>
</dbReference>
<feature type="compositionally biased region" description="Gly residues" evidence="1">
    <location>
        <begin position="144"/>
        <end position="171"/>
    </location>
</feature>
<name>A0A915KVZ8_ROMCU</name>
<evidence type="ECO:0000256" key="1">
    <source>
        <dbReference type="SAM" id="MobiDB-lite"/>
    </source>
</evidence>
<dbReference type="AlphaFoldDB" id="A0A915KVZ8"/>
<protein>
    <submittedName>
        <fullName evidence="4">Uncharacterized protein</fullName>
    </submittedName>
</protein>
<feature type="transmembrane region" description="Helical" evidence="2">
    <location>
        <begin position="50"/>
        <end position="69"/>
    </location>
</feature>
<evidence type="ECO:0000313" key="3">
    <source>
        <dbReference type="Proteomes" id="UP000887565"/>
    </source>
</evidence>
<evidence type="ECO:0000256" key="2">
    <source>
        <dbReference type="SAM" id="Phobius"/>
    </source>
</evidence>
<keyword evidence="3" id="KW-1185">Reference proteome</keyword>
<keyword evidence="2" id="KW-1133">Transmembrane helix</keyword>
<evidence type="ECO:0000313" key="4">
    <source>
        <dbReference type="WBParaSite" id="nRc.2.0.1.t42653-RA"/>
    </source>
</evidence>
<feature type="transmembrane region" description="Helical" evidence="2">
    <location>
        <begin position="81"/>
        <end position="108"/>
    </location>
</feature>
<organism evidence="3 4">
    <name type="scientific">Romanomermis culicivorax</name>
    <name type="common">Nematode worm</name>
    <dbReference type="NCBI Taxonomy" id="13658"/>
    <lineage>
        <taxon>Eukaryota</taxon>
        <taxon>Metazoa</taxon>
        <taxon>Ecdysozoa</taxon>
        <taxon>Nematoda</taxon>
        <taxon>Enoplea</taxon>
        <taxon>Dorylaimia</taxon>
        <taxon>Mermithida</taxon>
        <taxon>Mermithoidea</taxon>
        <taxon>Mermithidae</taxon>
        <taxon>Romanomermis</taxon>
    </lineage>
</organism>
<accession>A0A915KVZ8</accession>
<proteinExistence type="predicted"/>
<feature type="transmembrane region" description="Helical" evidence="2">
    <location>
        <begin position="21"/>
        <end position="38"/>
    </location>
</feature>
<dbReference type="WBParaSite" id="nRc.2.0.1.t42653-RA">
    <property type="protein sequence ID" value="nRc.2.0.1.t42653-RA"/>
    <property type="gene ID" value="nRc.2.0.1.g42653"/>
</dbReference>
<keyword evidence="2" id="KW-0812">Transmembrane</keyword>
<feature type="region of interest" description="Disordered" evidence="1">
    <location>
        <begin position="141"/>
        <end position="171"/>
    </location>
</feature>